<feature type="domain" description="NAD-dependent epimerase/dehydratase" evidence="1">
    <location>
        <begin position="10"/>
        <end position="218"/>
    </location>
</feature>
<proteinExistence type="predicted"/>
<dbReference type="InterPro" id="IPR001509">
    <property type="entry name" value="Epimerase_deHydtase"/>
</dbReference>
<dbReference type="EMBL" id="PRKW01000001">
    <property type="protein sequence ID" value="PPB50373.1"/>
    <property type="molecule type" value="Genomic_DNA"/>
</dbReference>
<dbReference type="Proteomes" id="UP000239297">
    <property type="component" value="Unassembled WGS sequence"/>
</dbReference>
<keyword evidence="3" id="KW-1185">Reference proteome</keyword>
<gene>
    <name evidence="2" type="ORF">C4K88_00170</name>
</gene>
<evidence type="ECO:0000313" key="2">
    <source>
        <dbReference type="EMBL" id="PPB50373.1"/>
    </source>
</evidence>
<accession>A0A2S5J0Q9</accession>
<dbReference type="Gene3D" id="3.40.50.720">
    <property type="entry name" value="NAD(P)-binding Rossmann-like Domain"/>
    <property type="match status" value="1"/>
</dbReference>
<reference evidence="2 3" key="1">
    <citation type="journal article" date="2014" name="Int. J. Syst. Evol. Microbiol.">
        <title>Arthrobacter pityocampae sp. nov., isolated from Thaumetopoea pityocampa (Lep., Thaumetopoeidae).</title>
        <authorList>
            <person name="Ince I.A."/>
            <person name="Demirbag Z."/>
            <person name="Kati H."/>
        </authorList>
    </citation>
    <scope>NUCLEOTIDE SEQUENCE [LARGE SCALE GENOMIC DNA]</scope>
    <source>
        <strain evidence="2 3">Tp2</strain>
    </source>
</reference>
<dbReference type="Pfam" id="PF01370">
    <property type="entry name" value="Epimerase"/>
    <property type="match status" value="1"/>
</dbReference>
<comment type="caution">
    <text evidence="2">The sequence shown here is derived from an EMBL/GenBank/DDBJ whole genome shotgun (WGS) entry which is preliminary data.</text>
</comment>
<evidence type="ECO:0000313" key="3">
    <source>
        <dbReference type="Proteomes" id="UP000239297"/>
    </source>
</evidence>
<protein>
    <recommendedName>
        <fullName evidence="1">NAD-dependent epimerase/dehydratase domain-containing protein</fullName>
    </recommendedName>
</protein>
<name>A0A2S5J0Q9_9MICC</name>
<evidence type="ECO:0000259" key="1">
    <source>
        <dbReference type="Pfam" id="PF01370"/>
    </source>
</evidence>
<dbReference type="InterPro" id="IPR036291">
    <property type="entry name" value="NAD(P)-bd_dom_sf"/>
</dbReference>
<dbReference type="AlphaFoldDB" id="A0A2S5J0Q9"/>
<sequence length="319" mass="34448">MSAGLHVIFGTGAAGLATFDALRRRGRTVRLINRSGHAPVGADVEVLAGDVRDTSFAIDAARGAAVVYQTLNPPYSQWSQQFPALQAGVLAAAEEAGARLVSLENVYMYGRPAGRPLTEDRENNAHTVKGRLRAGMAEELLAAHRAGRVEISIGRASDYFGPRGGAQSNLGDRVFPAALNGRTATVLGNPDQPHTYTYLPDIGEGLALLGEHTDAPGRIWHLPNDPDTRTTRQLVHIIYRQAGHDHSRLRAVPPLLLRALGLVNPTVRELLEMQYQFEEPFIVDSSTIAHHLGIAATPIEQAITETLEDYRETPGSPAP</sequence>
<dbReference type="RefSeq" id="WP_104119648.1">
    <property type="nucleotide sequence ID" value="NZ_PRKW01000001.1"/>
</dbReference>
<dbReference type="SUPFAM" id="SSF51735">
    <property type="entry name" value="NAD(P)-binding Rossmann-fold domains"/>
    <property type="match status" value="1"/>
</dbReference>
<dbReference type="OrthoDB" id="8205493at2"/>
<organism evidence="2 3">
    <name type="scientific">Arthrobacter pityocampae</name>
    <dbReference type="NCBI Taxonomy" id="547334"/>
    <lineage>
        <taxon>Bacteria</taxon>
        <taxon>Bacillati</taxon>
        <taxon>Actinomycetota</taxon>
        <taxon>Actinomycetes</taxon>
        <taxon>Micrococcales</taxon>
        <taxon>Micrococcaceae</taxon>
        <taxon>Arthrobacter</taxon>
    </lineage>
</organism>